<dbReference type="GO" id="GO:0000155">
    <property type="term" value="F:phosphorelay sensor kinase activity"/>
    <property type="evidence" value="ECO:0007669"/>
    <property type="project" value="InterPro"/>
</dbReference>
<dbReference type="Gene3D" id="3.40.190.10">
    <property type="entry name" value="Periplasmic binding protein-like II"/>
    <property type="match status" value="2"/>
</dbReference>
<dbReference type="InterPro" id="IPR035965">
    <property type="entry name" value="PAS-like_dom_sf"/>
</dbReference>
<evidence type="ECO:0000256" key="3">
    <source>
        <dbReference type="ARBA" id="ARBA00022553"/>
    </source>
</evidence>
<dbReference type="PROSITE" id="PS50112">
    <property type="entry name" value="PAS"/>
    <property type="match status" value="1"/>
</dbReference>
<dbReference type="PRINTS" id="PR00344">
    <property type="entry name" value="BCTRLSENSOR"/>
</dbReference>
<dbReference type="PANTHER" id="PTHR43065">
    <property type="entry name" value="SENSOR HISTIDINE KINASE"/>
    <property type="match status" value="1"/>
</dbReference>
<reference evidence="13 14" key="1">
    <citation type="journal article" date="2016" name="Appl. Environ. Microbiol.">
        <title>Function and Phylogeny of Bacterial Butyryl Coenzyme A:Acetate Transferases and Their Diversity in the Proximal Colon of Swine.</title>
        <authorList>
            <person name="Trachsel J."/>
            <person name="Bayles D.O."/>
            <person name="Looft T."/>
            <person name="Levine U.Y."/>
            <person name="Allen H.K."/>
        </authorList>
    </citation>
    <scope>NUCLEOTIDE SEQUENCE [LARGE SCALE GENOMIC DNA]</scope>
    <source>
        <strain evidence="13 14">68-3-10</strain>
    </source>
</reference>
<dbReference type="SMART" id="SM00388">
    <property type="entry name" value="HisKA"/>
    <property type="match status" value="1"/>
</dbReference>
<feature type="transmembrane region" description="Helical" evidence="10">
    <location>
        <begin position="281"/>
        <end position="301"/>
    </location>
</feature>
<dbReference type="Gene3D" id="1.10.287.130">
    <property type="match status" value="1"/>
</dbReference>
<evidence type="ECO:0000256" key="6">
    <source>
        <dbReference type="ARBA" id="ARBA00022777"/>
    </source>
</evidence>
<evidence type="ECO:0000256" key="2">
    <source>
        <dbReference type="ARBA" id="ARBA00012438"/>
    </source>
</evidence>
<keyword evidence="10" id="KW-0812">Transmembrane</keyword>
<keyword evidence="5" id="KW-0547">Nucleotide-binding</keyword>
<dbReference type="InterPro" id="IPR036890">
    <property type="entry name" value="HATPase_C_sf"/>
</dbReference>
<dbReference type="InterPro" id="IPR003661">
    <property type="entry name" value="HisK_dim/P_dom"/>
</dbReference>
<evidence type="ECO:0000313" key="14">
    <source>
        <dbReference type="Proteomes" id="UP000187404"/>
    </source>
</evidence>
<keyword evidence="3" id="KW-0597">Phosphoprotein</keyword>
<evidence type="ECO:0000256" key="10">
    <source>
        <dbReference type="SAM" id="Phobius"/>
    </source>
</evidence>
<dbReference type="Pfam" id="PF02518">
    <property type="entry name" value="HATPase_c"/>
    <property type="match status" value="1"/>
</dbReference>
<dbReference type="SMART" id="SM00062">
    <property type="entry name" value="PBPb"/>
    <property type="match status" value="1"/>
</dbReference>
<keyword evidence="7" id="KW-0067">ATP-binding</keyword>
<dbReference type="InterPro" id="IPR005467">
    <property type="entry name" value="His_kinase_dom"/>
</dbReference>
<dbReference type="SUPFAM" id="SSF55785">
    <property type="entry name" value="PYP-like sensor domain (PAS domain)"/>
    <property type="match status" value="1"/>
</dbReference>
<dbReference type="SUPFAM" id="SSF47384">
    <property type="entry name" value="Homodimeric domain of signal transducing histidine kinase"/>
    <property type="match status" value="1"/>
</dbReference>
<dbReference type="InterPro" id="IPR013767">
    <property type="entry name" value="PAS_fold"/>
</dbReference>
<organism evidence="13 14">
    <name type="scientific">Hornefia porci</name>
    <dbReference type="NCBI Taxonomy" id="2652292"/>
    <lineage>
        <taxon>Bacteria</taxon>
        <taxon>Bacillati</taxon>
        <taxon>Bacillota</taxon>
        <taxon>Clostridia</taxon>
        <taxon>Peptostreptococcales</taxon>
        <taxon>Anaerovoracaceae</taxon>
        <taxon>Hornefia</taxon>
    </lineage>
</organism>
<keyword evidence="10" id="KW-0472">Membrane</keyword>
<dbReference type="EC" id="2.7.13.3" evidence="2"/>
<dbReference type="InterPro" id="IPR003594">
    <property type="entry name" value="HATPase_dom"/>
</dbReference>
<evidence type="ECO:0000256" key="7">
    <source>
        <dbReference type="ARBA" id="ARBA00022840"/>
    </source>
</evidence>
<evidence type="ECO:0000259" key="11">
    <source>
        <dbReference type="PROSITE" id="PS50109"/>
    </source>
</evidence>
<dbReference type="InterPro" id="IPR036097">
    <property type="entry name" value="HisK_dim/P_sf"/>
</dbReference>
<dbReference type="Pfam" id="PF00497">
    <property type="entry name" value="SBP_bac_3"/>
    <property type="match status" value="1"/>
</dbReference>
<dbReference type="STRING" id="1261640.BHK98_11655"/>
<dbReference type="InterPro" id="IPR001638">
    <property type="entry name" value="Solute-binding_3/MltF_N"/>
</dbReference>
<dbReference type="InterPro" id="IPR004358">
    <property type="entry name" value="Sig_transdc_His_kin-like_C"/>
</dbReference>
<evidence type="ECO:0000256" key="1">
    <source>
        <dbReference type="ARBA" id="ARBA00000085"/>
    </source>
</evidence>
<feature type="region of interest" description="Disordered" evidence="9">
    <location>
        <begin position="658"/>
        <end position="677"/>
    </location>
</feature>
<evidence type="ECO:0000313" key="13">
    <source>
        <dbReference type="EMBL" id="OLR56663.1"/>
    </source>
</evidence>
<proteinExistence type="predicted"/>
<protein>
    <recommendedName>
        <fullName evidence="2">histidine kinase</fullName>
        <ecNumber evidence="2">2.7.13.3</ecNumber>
    </recommendedName>
</protein>
<dbReference type="OrthoDB" id="9775197at2"/>
<evidence type="ECO:0000256" key="4">
    <source>
        <dbReference type="ARBA" id="ARBA00022679"/>
    </source>
</evidence>
<dbReference type="AlphaFoldDB" id="A0A1Q9JKC8"/>
<feature type="domain" description="PAS" evidence="12">
    <location>
        <begin position="320"/>
        <end position="393"/>
    </location>
</feature>
<comment type="catalytic activity">
    <reaction evidence="1">
        <text>ATP + protein L-histidine = ADP + protein N-phospho-L-histidine.</text>
        <dbReference type="EC" id="2.7.13.3"/>
    </reaction>
</comment>
<keyword evidence="14" id="KW-1185">Reference proteome</keyword>
<name>A0A1Q9JKC8_9FIRM</name>
<dbReference type="SMART" id="SM00387">
    <property type="entry name" value="HATPase_c"/>
    <property type="match status" value="1"/>
</dbReference>
<evidence type="ECO:0000256" key="8">
    <source>
        <dbReference type="ARBA" id="ARBA00023012"/>
    </source>
</evidence>
<feature type="domain" description="Histidine kinase" evidence="11">
    <location>
        <begin position="451"/>
        <end position="661"/>
    </location>
</feature>
<dbReference type="SUPFAM" id="SSF53850">
    <property type="entry name" value="Periplasmic binding protein-like II"/>
    <property type="match status" value="1"/>
</dbReference>
<evidence type="ECO:0000259" key="12">
    <source>
        <dbReference type="PROSITE" id="PS50112"/>
    </source>
</evidence>
<gene>
    <name evidence="13" type="ORF">BHK98_11655</name>
</gene>
<dbReference type="Pfam" id="PF00512">
    <property type="entry name" value="HisKA"/>
    <property type="match status" value="1"/>
</dbReference>
<sequence length="677" mass="75984">MGNEEKRAAWKFVVIFILIAAAGGIFYKGYSMYQEQTMGQIVSKYAEEGPLIYGADDSAPPLRYVDRDGQYKGVVPDYIGLISIELGIDIRCVPYKWEDALDAVKTGKSDMIDVFVNADRSKYMVFTKPLYTLRTIMVTRRSRNYTLNDIDSLKVATQRGDFANGYLKEHYPNARLVYVHDVGKALELLIDGKVDGVIGDEPVTQYYAAELGIRDQIRTINTALYEEPVVIGVSKDKADLVKPLNYAIDKINRSGQPEKIQQLWFGISTPLLKTGSTATQIFRYLMVILLLAALAFGIKFIENRLLRRQVRLRTRELEDSRNELALMLNEMPEGVLVIDRKGLIQSTNAPAASFVKLAPEELQGMHYADYVKRLGTEQTEQIIEAVEKHETGTTLRADRGRTILECKLLELGTERKKDLMMTIEDTTVDVVKNNQLLQSSKMIAVGQLAAGMAHQLRNPLGIIRTHSYLLSHNLSIDHRGQRSLRYIDENVERASSIIDNVMNFWRIADTSISEICLKEFIDSIVVLNADEIRKKELTVEVDCDGALSVRSSQESLKHILMNLIQNAIEAVDEQSGRIIVRARRGNDRILLIDCEDNGCGIPKEEQEFLYNPFFTTKPPGEGTGLGLYIVYSEIERLGGEISLESAVGRGSVFHLRIPDGESPGQNTCGDRKEGTAV</sequence>
<dbReference type="EMBL" id="MJIE01000001">
    <property type="protein sequence ID" value="OLR56663.1"/>
    <property type="molecule type" value="Genomic_DNA"/>
</dbReference>
<keyword evidence="4" id="KW-0808">Transferase</keyword>
<dbReference type="Proteomes" id="UP000187404">
    <property type="component" value="Unassembled WGS sequence"/>
</dbReference>
<keyword evidence="6" id="KW-0418">Kinase</keyword>
<dbReference type="CDD" id="cd00082">
    <property type="entry name" value="HisKA"/>
    <property type="match status" value="1"/>
</dbReference>
<evidence type="ECO:0000256" key="5">
    <source>
        <dbReference type="ARBA" id="ARBA00022741"/>
    </source>
</evidence>
<dbReference type="SUPFAM" id="SSF55874">
    <property type="entry name" value="ATPase domain of HSP90 chaperone/DNA topoisomerase II/histidine kinase"/>
    <property type="match status" value="1"/>
</dbReference>
<comment type="caution">
    <text evidence="13">The sequence shown here is derived from an EMBL/GenBank/DDBJ whole genome shotgun (WGS) entry which is preliminary data.</text>
</comment>
<dbReference type="SMART" id="SM00091">
    <property type="entry name" value="PAS"/>
    <property type="match status" value="1"/>
</dbReference>
<dbReference type="RefSeq" id="WP_075714453.1">
    <property type="nucleotide sequence ID" value="NZ_MJIE01000001.1"/>
</dbReference>
<feature type="transmembrane region" description="Helical" evidence="10">
    <location>
        <begin position="12"/>
        <end position="30"/>
    </location>
</feature>
<dbReference type="PROSITE" id="PS50109">
    <property type="entry name" value="HIS_KIN"/>
    <property type="match status" value="1"/>
</dbReference>
<dbReference type="Pfam" id="PF00989">
    <property type="entry name" value="PAS"/>
    <property type="match status" value="1"/>
</dbReference>
<dbReference type="GO" id="GO:0006355">
    <property type="term" value="P:regulation of DNA-templated transcription"/>
    <property type="evidence" value="ECO:0007669"/>
    <property type="project" value="InterPro"/>
</dbReference>
<dbReference type="CDD" id="cd01007">
    <property type="entry name" value="PBP2_BvgS_HisK_like"/>
    <property type="match status" value="1"/>
</dbReference>
<accession>A0A1Q9JKC8</accession>
<keyword evidence="10" id="KW-1133">Transmembrane helix</keyword>
<dbReference type="Gene3D" id="3.30.450.20">
    <property type="entry name" value="PAS domain"/>
    <property type="match status" value="1"/>
</dbReference>
<evidence type="ECO:0000256" key="9">
    <source>
        <dbReference type="SAM" id="MobiDB-lite"/>
    </source>
</evidence>
<dbReference type="InterPro" id="IPR000014">
    <property type="entry name" value="PAS"/>
</dbReference>
<dbReference type="CDD" id="cd00130">
    <property type="entry name" value="PAS"/>
    <property type="match status" value="1"/>
</dbReference>
<dbReference type="Gene3D" id="3.30.565.10">
    <property type="entry name" value="Histidine kinase-like ATPase, C-terminal domain"/>
    <property type="match status" value="1"/>
</dbReference>
<keyword evidence="8" id="KW-0902">Two-component regulatory system</keyword>
<dbReference type="GO" id="GO:0005524">
    <property type="term" value="F:ATP binding"/>
    <property type="evidence" value="ECO:0007669"/>
    <property type="project" value="UniProtKB-KW"/>
</dbReference>